<gene>
    <name evidence="2" type="ORF">GGX14DRAFT_662854</name>
</gene>
<evidence type="ECO:0000256" key="1">
    <source>
        <dbReference type="SAM" id="MobiDB-lite"/>
    </source>
</evidence>
<dbReference type="Proteomes" id="UP001219525">
    <property type="component" value="Unassembled WGS sequence"/>
</dbReference>
<protein>
    <submittedName>
        <fullName evidence="2">Uncharacterized protein</fullName>
    </submittedName>
</protein>
<sequence length="160" mass="16911">MYTSALGLGCGSSVALLTLPTKSREQLHGAADANTRRGGGEGHDGGRQPGQARRAGDGAGCGGARPGYFVTNVNRMCLSLRLTDQVNIAMVTTAVALGDLSQNLTIKAEGEVCRRAALLLYIDLRLTLLARVHTQLIAFASEVMWVTAEVATEGHHHTKE</sequence>
<dbReference type="AlphaFoldDB" id="A0AAD6VVE6"/>
<comment type="caution">
    <text evidence="2">The sequence shown here is derived from an EMBL/GenBank/DDBJ whole genome shotgun (WGS) entry which is preliminary data.</text>
</comment>
<reference evidence="2" key="1">
    <citation type="submission" date="2023-03" db="EMBL/GenBank/DDBJ databases">
        <title>Massive genome expansion in bonnet fungi (Mycena s.s.) driven by repeated elements and novel gene families across ecological guilds.</title>
        <authorList>
            <consortium name="Lawrence Berkeley National Laboratory"/>
            <person name="Harder C.B."/>
            <person name="Miyauchi S."/>
            <person name="Viragh M."/>
            <person name="Kuo A."/>
            <person name="Thoen E."/>
            <person name="Andreopoulos B."/>
            <person name="Lu D."/>
            <person name="Skrede I."/>
            <person name="Drula E."/>
            <person name="Henrissat B."/>
            <person name="Morin E."/>
            <person name="Kohler A."/>
            <person name="Barry K."/>
            <person name="LaButti K."/>
            <person name="Morin E."/>
            <person name="Salamov A."/>
            <person name="Lipzen A."/>
            <person name="Mereny Z."/>
            <person name="Hegedus B."/>
            <person name="Baldrian P."/>
            <person name="Stursova M."/>
            <person name="Weitz H."/>
            <person name="Taylor A."/>
            <person name="Grigoriev I.V."/>
            <person name="Nagy L.G."/>
            <person name="Martin F."/>
            <person name="Kauserud H."/>
        </authorList>
    </citation>
    <scope>NUCLEOTIDE SEQUENCE</scope>
    <source>
        <strain evidence="2">9144</strain>
    </source>
</reference>
<name>A0AAD6VVE6_9AGAR</name>
<accession>A0AAD6VVE6</accession>
<evidence type="ECO:0000313" key="3">
    <source>
        <dbReference type="Proteomes" id="UP001219525"/>
    </source>
</evidence>
<keyword evidence="3" id="KW-1185">Reference proteome</keyword>
<organism evidence="2 3">
    <name type="scientific">Mycena pura</name>
    <dbReference type="NCBI Taxonomy" id="153505"/>
    <lineage>
        <taxon>Eukaryota</taxon>
        <taxon>Fungi</taxon>
        <taxon>Dikarya</taxon>
        <taxon>Basidiomycota</taxon>
        <taxon>Agaricomycotina</taxon>
        <taxon>Agaricomycetes</taxon>
        <taxon>Agaricomycetidae</taxon>
        <taxon>Agaricales</taxon>
        <taxon>Marasmiineae</taxon>
        <taxon>Mycenaceae</taxon>
        <taxon>Mycena</taxon>
    </lineage>
</organism>
<feature type="region of interest" description="Disordered" evidence="1">
    <location>
        <begin position="25"/>
        <end position="59"/>
    </location>
</feature>
<evidence type="ECO:0000313" key="2">
    <source>
        <dbReference type="EMBL" id="KAJ7222188.1"/>
    </source>
</evidence>
<feature type="compositionally biased region" description="Basic and acidic residues" evidence="1">
    <location>
        <begin position="34"/>
        <end position="46"/>
    </location>
</feature>
<dbReference type="EMBL" id="JARJCW010000007">
    <property type="protein sequence ID" value="KAJ7222188.1"/>
    <property type="molecule type" value="Genomic_DNA"/>
</dbReference>
<proteinExistence type="predicted"/>